<dbReference type="OrthoDB" id="1053771at2759"/>
<accession>A0A814IQT3</accession>
<dbReference type="PANTHER" id="PTHR43844">
    <property type="entry name" value="METHIONINE SYNTHASE"/>
    <property type="match status" value="1"/>
</dbReference>
<dbReference type="InterPro" id="IPR002629">
    <property type="entry name" value="Met_Synth_C/arc"/>
</dbReference>
<dbReference type="GO" id="GO:0003871">
    <property type="term" value="F:5-methyltetrahydropteroyltriglutamate-homocysteine S-methyltransferase activity"/>
    <property type="evidence" value="ECO:0007669"/>
    <property type="project" value="InterPro"/>
</dbReference>
<dbReference type="InterPro" id="IPR038071">
    <property type="entry name" value="UROD/MetE-like_sf"/>
</dbReference>
<evidence type="ECO:0000313" key="3">
    <source>
        <dbReference type="EMBL" id="CAF1027951.1"/>
    </source>
</evidence>
<sequence>MAELQKDWVTIPSELIGSIPRSVELVEAQRTWRDGELTTDQLALLQEKDLQNVLFELQRTGSVQLTDGELTKPSFFNYPIYALVQYKFSFDERNLPTIIDIHGHQRSVPKLIDAPFRYSTFAVEYLRTAQKYTKHPLKQAVIAPSALSILYMTESIDQYSREEFLDDLINEAEKDVRQCLEAGADKVQLDFAKTELTLKMKQNANLLKEFIEINNRLLNRFSREEQKKIGVHVCSDNKADNVQSPGIDYSEVLEQVFQLHLNNFYLRLSSDQDPDKILSLISKLIQPHHRVFIGVTDPTNGHVETAEEIRDLILKAAKYIPIDQLGTTDDCGFAPYNDSESISREKCYDKIRARIQGTKLAEEILNQPL</sequence>
<reference evidence="3" key="1">
    <citation type="submission" date="2021-02" db="EMBL/GenBank/DDBJ databases">
        <authorList>
            <person name="Nowell W R."/>
        </authorList>
    </citation>
    <scope>NUCLEOTIDE SEQUENCE</scope>
</reference>
<organism evidence="3 5">
    <name type="scientific">Adineta ricciae</name>
    <name type="common">Rotifer</name>
    <dbReference type="NCBI Taxonomy" id="249248"/>
    <lineage>
        <taxon>Eukaryota</taxon>
        <taxon>Metazoa</taxon>
        <taxon>Spiralia</taxon>
        <taxon>Gnathifera</taxon>
        <taxon>Rotifera</taxon>
        <taxon>Eurotatoria</taxon>
        <taxon>Bdelloidea</taxon>
        <taxon>Adinetida</taxon>
        <taxon>Adinetidae</taxon>
        <taxon>Adineta</taxon>
    </lineage>
</organism>
<dbReference type="EMBL" id="CAJNOR010000138">
    <property type="protein sequence ID" value="CAF0813312.1"/>
    <property type="molecule type" value="Genomic_DNA"/>
</dbReference>
<dbReference type="Gene3D" id="3.20.20.210">
    <property type="match status" value="1"/>
</dbReference>
<evidence type="ECO:0000259" key="1">
    <source>
        <dbReference type="Pfam" id="PF01717"/>
    </source>
</evidence>
<dbReference type="Pfam" id="PF01717">
    <property type="entry name" value="Meth_synt_2"/>
    <property type="match status" value="1"/>
</dbReference>
<dbReference type="Proteomes" id="UP000663852">
    <property type="component" value="Unassembled WGS sequence"/>
</dbReference>
<evidence type="ECO:0000313" key="4">
    <source>
        <dbReference type="Proteomes" id="UP000663828"/>
    </source>
</evidence>
<feature type="domain" description="Cobalamin-independent methionine synthase MetE C-terminal/archaeal" evidence="1">
    <location>
        <begin position="15"/>
        <end position="342"/>
    </location>
</feature>
<protein>
    <recommendedName>
        <fullName evidence="1">Cobalamin-independent methionine synthase MetE C-terminal/archaeal domain-containing protein</fullName>
    </recommendedName>
</protein>
<dbReference type="GO" id="GO:0008270">
    <property type="term" value="F:zinc ion binding"/>
    <property type="evidence" value="ECO:0007669"/>
    <property type="project" value="InterPro"/>
</dbReference>
<evidence type="ECO:0000313" key="5">
    <source>
        <dbReference type="Proteomes" id="UP000663852"/>
    </source>
</evidence>
<name>A0A814IQT3_ADIRI</name>
<gene>
    <name evidence="3" type="ORF">EDS130_LOCUS16253</name>
    <name evidence="2" type="ORF">XAT740_LOCUS3578</name>
</gene>
<comment type="caution">
    <text evidence="3">The sequence shown here is derived from an EMBL/GenBank/DDBJ whole genome shotgun (WGS) entry which is preliminary data.</text>
</comment>
<dbReference type="SUPFAM" id="SSF51726">
    <property type="entry name" value="UROD/MetE-like"/>
    <property type="match status" value="1"/>
</dbReference>
<dbReference type="GO" id="GO:0009086">
    <property type="term" value="P:methionine biosynthetic process"/>
    <property type="evidence" value="ECO:0007669"/>
    <property type="project" value="InterPro"/>
</dbReference>
<dbReference type="Proteomes" id="UP000663828">
    <property type="component" value="Unassembled WGS sequence"/>
</dbReference>
<dbReference type="AlphaFoldDB" id="A0A814IQT3"/>
<evidence type="ECO:0000313" key="2">
    <source>
        <dbReference type="EMBL" id="CAF0813312.1"/>
    </source>
</evidence>
<dbReference type="EMBL" id="CAJNOJ010000070">
    <property type="protein sequence ID" value="CAF1027951.1"/>
    <property type="molecule type" value="Genomic_DNA"/>
</dbReference>
<keyword evidence="4" id="KW-1185">Reference proteome</keyword>
<proteinExistence type="predicted"/>
<dbReference type="PANTHER" id="PTHR43844:SF2">
    <property type="entry name" value="SYNTHASE, VITAMIN-B12 INDEPENDENT, PUTATIVE (AFU_ORTHOLOGUE AFUA_3G12060)-RELATED"/>
    <property type="match status" value="1"/>
</dbReference>